<dbReference type="AlphaFoldDB" id="A0A7W5BBR0"/>
<gene>
    <name evidence="1" type="ORF">FHS03_003010</name>
</gene>
<dbReference type="InterPro" id="IPR010297">
    <property type="entry name" value="DUF900_hydrolase"/>
</dbReference>
<keyword evidence="2" id="KW-1185">Reference proteome</keyword>
<accession>A0A7W5BBR0</accession>
<dbReference type="Proteomes" id="UP000541535">
    <property type="component" value="Unassembled WGS sequence"/>
</dbReference>
<name>A0A7W5BBR0_9BURK</name>
<comment type="caution">
    <text evidence="1">The sequence shown here is derived from an EMBL/GenBank/DDBJ whole genome shotgun (WGS) entry which is preliminary data.</text>
</comment>
<evidence type="ECO:0000313" key="1">
    <source>
        <dbReference type="EMBL" id="MBB3119951.1"/>
    </source>
</evidence>
<dbReference type="PANTHER" id="PTHR36513:SF1">
    <property type="entry name" value="TRANSMEMBRANE PROTEIN"/>
    <property type="match status" value="1"/>
</dbReference>
<dbReference type="InterPro" id="IPR029058">
    <property type="entry name" value="AB_hydrolase_fold"/>
</dbReference>
<dbReference type="EMBL" id="JACHXD010000008">
    <property type="protein sequence ID" value="MBB3119951.1"/>
    <property type="molecule type" value="Genomic_DNA"/>
</dbReference>
<dbReference type="SUPFAM" id="SSF53474">
    <property type="entry name" value="alpha/beta-Hydrolases"/>
    <property type="match status" value="1"/>
</dbReference>
<reference evidence="1 2" key="1">
    <citation type="submission" date="2020-08" db="EMBL/GenBank/DDBJ databases">
        <title>Genomic Encyclopedia of Type Strains, Phase III (KMG-III): the genomes of soil and plant-associated and newly described type strains.</title>
        <authorList>
            <person name="Whitman W."/>
        </authorList>
    </citation>
    <scope>NUCLEOTIDE SEQUENCE [LARGE SCALE GENOMIC DNA]</scope>
    <source>
        <strain evidence="1 2">CECT 8897</strain>
    </source>
</reference>
<protein>
    <submittedName>
        <fullName evidence="1">Esterase/lipase superfamily enzyme</fullName>
    </submittedName>
</protein>
<dbReference type="RefSeq" id="WP_229426230.1">
    <property type="nucleotide sequence ID" value="NZ_JACHXD010000008.1"/>
</dbReference>
<sequence>MDIITSALTAAIEDGASSPAYQMLKARLAAQAPAVEDAVATLEEDAGSKSRQFALSDALAAAGLAGDRYLRAAARNLLDEIDRRRPPPAAGGASANAAVLKVWFGTDRQQSGDRHPARQFGSQRAPLSYGYCEVSVPRGPRDPDSPALLRLELRDDPNHHVRLLQTELAGHDQFFTALAAQIAAAPESSALLFVHGYKVSFEDAARRSAQLAYGLGFRGAPLFYSWPSQGKPAGYPADEASVEWSQANLQRFLLDLLESCQVERIYLIGHGLGGRALAGACAALLRGRPELAARLHQILLAAPDIDAGLFQRELAPAFAASARPLTLYASSADAALAAGHKAHAAARAGDAGPGLLVLPGVETIDASGADIGFLGHAAAVPAPVLSDMQELIGQDRGAAQRQGLRPAQQAGGRYWIMAAEGV</sequence>
<dbReference type="Gene3D" id="3.40.50.1820">
    <property type="entry name" value="alpha/beta hydrolase"/>
    <property type="match status" value="1"/>
</dbReference>
<organism evidence="1 2">
    <name type="scientific">Pseudoduganella violacea</name>
    <dbReference type="NCBI Taxonomy" id="1715466"/>
    <lineage>
        <taxon>Bacteria</taxon>
        <taxon>Pseudomonadati</taxon>
        <taxon>Pseudomonadota</taxon>
        <taxon>Betaproteobacteria</taxon>
        <taxon>Burkholderiales</taxon>
        <taxon>Oxalobacteraceae</taxon>
        <taxon>Telluria group</taxon>
        <taxon>Pseudoduganella</taxon>
    </lineage>
</organism>
<proteinExistence type="predicted"/>
<dbReference type="PANTHER" id="PTHR36513">
    <property type="entry name" value="ABC TRANSMEMBRANE TYPE-1 DOMAIN-CONTAINING PROTEIN"/>
    <property type="match status" value="1"/>
</dbReference>
<dbReference type="Pfam" id="PF05990">
    <property type="entry name" value="DUF900"/>
    <property type="match status" value="1"/>
</dbReference>
<evidence type="ECO:0000313" key="2">
    <source>
        <dbReference type="Proteomes" id="UP000541535"/>
    </source>
</evidence>